<dbReference type="AlphaFoldDB" id="A0AAF0QKM8"/>
<gene>
    <name evidence="1" type="ORF">MTR67_018253</name>
</gene>
<protein>
    <submittedName>
        <fullName evidence="1">Uncharacterized protein</fullName>
    </submittedName>
</protein>
<dbReference type="Proteomes" id="UP001234989">
    <property type="component" value="Chromosome 4"/>
</dbReference>
<keyword evidence="2" id="KW-1185">Reference proteome</keyword>
<sequence>MRENPPLDMYFFLMMVSYHGVARSSHV</sequence>
<organism evidence="1 2">
    <name type="scientific">Solanum verrucosum</name>
    <dbReference type="NCBI Taxonomy" id="315347"/>
    <lineage>
        <taxon>Eukaryota</taxon>
        <taxon>Viridiplantae</taxon>
        <taxon>Streptophyta</taxon>
        <taxon>Embryophyta</taxon>
        <taxon>Tracheophyta</taxon>
        <taxon>Spermatophyta</taxon>
        <taxon>Magnoliopsida</taxon>
        <taxon>eudicotyledons</taxon>
        <taxon>Gunneridae</taxon>
        <taxon>Pentapetalae</taxon>
        <taxon>asterids</taxon>
        <taxon>lamiids</taxon>
        <taxon>Solanales</taxon>
        <taxon>Solanaceae</taxon>
        <taxon>Solanoideae</taxon>
        <taxon>Solaneae</taxon>
        <taxon>Solanum</taxon>
    </lineage>
</organism>
<reference evidence="1" key="1">
    <citation type="submission" date="2023-08" db="EMBL/GenBank/DDBJ databases">
        <title>A de novo genome assembly of Solanum verrucosum Schlechtendal, a Mexican diploid species geographically isolated from the other diploid A-genome species in potato relatives.</title>
        <authorList>
            <person name="Hosaka K."/>
        </authorList>
    </citation>
    <scope>NUCLEOTIDE SEQUENCE</scope>
    <source>
        <tissue evidence="1">Young leaves</tissue>
    </source>
</reference>
<dbReference type="EMBL" id="CP133615">
    <property type="protein sequence ID" value="WMV24868.1"/>
    <property type="molecule type" value="Genomic_DNA"/>
</dbReference>
<proteinExistence type="predicted"/>
<name>A0AAF0QKM8_SOLVR</name>
<accession>A0AAF0QKM8</accession>
<evidence type="ECO:0000313" key="2">
    <source>
        <dbReference type="Proteomes" id="UP001234989"/>
    </source>
</evidence>
<evidence type="ECO:0000313" key="1">
    <source>
        <dbReference type="EMBL" id="WMV24868.1"/>
    </source>
</evidence>